<gene>
    <name evidence="2" type="ORF">B0H16DRAFT_498694</name>
</gene>
<dbReference type="EMBL" id="JARKIB010000307">
    <property type="protein sequence ID" value="KAJ7715488.1"/>
    <property type="molecule type" value="Genomic_DNA"/>
</dbReference>
<feature type="compositionally biased region" description="Acidic residues" evidence="1">
    <location>
        <begin position="21"/>
        <end position="33"/>
    </location>
</feature>
<accession>A0AAD7MFY8</accession>
<protein>
    <submittedName>
        <fullName evidence="2">Uncharacterized protein</fullName>
    </submittedName>
</protein>
<feature type="region of interest" description="Disordered" evidence="1">
    <location>
        <begin position="1"/>
        <end position="58"/>
    </location>
</feature>
<proteinExistence type="predicted"/>
<keyword evidence="3" id="KW-1185">Reference proteome</keyword>
<feature type="region of interest" description="Disordered" evidence="1">
    <location>
        <begin position="196"/>
        <end position="230"/>
    </location>
</feature>
<name>A0AAD7MFY8_9AGAR</name>
<dbReference type="Proteomes" id="UP001215598">
    <property type="component" value="Unassembled WGS sequence"/>
</dbReference>
<evidence type="ECO:0000256" key="1">
    <source>
        <dbReference type="SAM" id="MobiDB-lite"/>
    </source>
</evidence>
<comment type="caution">
    <text evidence="2">The sequence shown here is derived from an EMBL/GenBank/DDBJ whole genome shotgun (WGS) entry which is preliminary data.</text>
</comment>
<organism evidence="2 3">
    <name type="scientific">Mycena metata</name>
    <dbReference type="NCBI Taxonomy" id="1033252"/>
    <lineage>
        <taxon>Eukaryota</taxon>
        <taxon>Fungi</taxon>
        <taxon>Dikarya</taxon>
        <taxon>Basidiomycota</taxon>
        <taxon>Agaricomycotina</taxon>
        <taxon>Agaricomycetes</taxon>
        <taxon>Agaricomycetidae</taxon>
        <taxon>Agaricales</taxon>
        <taxon>Marasmiineae</taxon>
        <taxon>Mycenaceae</taxon>
        <taxon>Mycena</taxon>
    </lineage>
</organism>
<reference evidence="2" key="1">
    <citation type="submission" date="2023-03" db="EMBL/GenBank/DDBJ databases">
        <title>Massive genome expansion in bonnet fungi (Mycena s.s.) driven by repeated elements and novel gene families across ecological guilds.</title>
        <authorList>
            <consortium name="Lawrence Berkeley National Laboratory"/>
            <person name="Harder C.B."/>
            <person name="Miyauchi S."/>
            <person name="Viragh M."/>
            <person name="Kuo A."/>
            <person name="Thoen E."/>
            <person name="Andreopoulos B."/>
            <person name="Lu D."/>
            <person name="Skrede I."/>
            <person name="Drula E."/>
            <person name="Henrissat B."/>
            <person name="Morin E."/>
            <person name="Kohler A."/>
            <person name="Barry K."/>
            <person name="LaButti K."/>
            <person name="Morin E."/>
            <person name="Salamov A."/>
            <person name="Lipzen A."/>
            <person name="Mereny Z."/>
            <person name="Hegedus B."/>
            <person name="Baldrian P."/>
            <person name="Stursova M."/>
            <person name="Weitz H."/>
            <person name="Taylor A."/>
            <person name="Grigoriev I.V."/>
            <person name="Nagy L.G."/>
            <person name="Martin F."/>
            <person name="Kauserud H."/>
        </authorList>
    </citation>
    <scope>NUCLEOTIDE SEQUENCE</scope>
    <source>
        <strain evidence="2">CBHHK182m</strain>
    </source>
</reference>
<feature type="compositionally biased region" description="Basic and acidic residues" evidence="1">
    <location>
        <begin position="196"/>
        <end position="215"/>
    </location>
</feature>
<dbReference type="AlphaFoldDB" id="A0AAD7MFY8"/>
<sequence>MDDRDSDDESEFPIAIPPPDEHEDQDSSDDDDQVNSKAKNGDQDEEEEIGGGRHCGKKRKCAAIVDEGEVIEIDSDDEDDEPAPKKKNNAPVAIDITYTVSSLAPLESKNAPAVRAPLKTDLITMTNAEPFDTLKAQILVRITAVYNPANLDLDGYNVTFTVPRLVKDAIRLDAKTYDYLLKNANKMDDPAVKILVDPKPDRLPTNPDKETEPQDSKQGGKAKKASTQVPREDRILPANAAFNEKISILRARWACPNPGGPCVSDFCFVKSDGEGHFPLSHEHFNVWAASWLKGSNFADENKPPNDKLFDGISTDSLGPRSPLLQRRLELQNQRTALLAPAMPQITINLPDMMRQQFPPAPVPPPVHAPAHESVPMLVPSPLVPGPKLDINSFCQNYNLDPEIAARFLQHKYRTTDSFWYIEVKELKELDFVAGEIAELRAAIAAWASRPEHNTKNTARQATTSRLNNNFGVLFHRQDRIWPPHNLFST</sequence>
<evidence type="ECO:0000313" key="3">
    <source>
        <dbReference type="Proteomes" id="UP001215598"/>
    </source>
</evidence>
<feature type="compositionally biased region" description="Acidic residues" evidence="1">
    <location>
        <begin position="1"/>
        <end position="11"/>
    </location>
</feature>
<evidence type="ECO:0000313" key="2">
    <source>
        <dbReference type="EMBL" id="KAJ7715488.1"/>
    </source>
</evidence>